<proteinExistence type="predicted"/>
<keyword evidence="3" id="KW-1185">Reference proteome</keyword>
<dbReference type="EMBL" id="JNVN01001832">
    <property type="protein sequence ID" value="KHJ32765.1"/>
    <property type="molecule type" value="Genomic_DNA"/>
</dbReference>
<name>A0A0B1P622_UNCNE</name>
<protein>
    <submittedName>
        <fullName evidence="2">Uncharacterized protein</fullName>
    </submittedName>
</protein>
<dbReference type="OrthoDB" id="5244050at2759"/>
<gene>
    <name evidence="2" type="ORF">EV44_g4597</name>
</gene>
<evidence type="ECO:0000313" key="2">
    <source>
        <dbReference type="EMBL" id="KHJ32765.1"/>
    </source>
</evidence>
<feature type="compositionally biased region" description="Low complexity" evidence="1">
    <location>
        <begin position="311"/>
        <end position="325"/>
    </location>
</feature>
<evidence type="ECO:0000313" key="3">
    <source>
        <dbReference type="Proteomes" id="UP000030854"/>
    </source>
</evidence>
<sequence length="605" mass="66588">MGKSQIFSFPLSGRKNVAKQTSNLAVPAQPISKAQRILGVEAIDLNICTSKPISSSDHSNGNQLPISPLSNIDIFGTRDELYQESMPNISGKASSILGISQSDFENRKSLSLSVRSYNSIGAYSCGKSWTPRSDDCSRKSSLSSQGMSHSWVSNRELGAEHSLSHRYCNMAHIGTYIDETLDHIPELPGDSPSLWMPKLSSASHSFNDNRPGSSASCPIITSLKTATVPEKLSTAYSKDSESLHSAANSIQRPQLRSNNKSLPYPSTDKANICSLKRRIDQKEMIDDQTPINISSPIMGYEEESESIQMNSRSSQHSFSLSQNDSGPTTPLAEIPFLAVPNFMDLKLSGPWNENQETLKSLGTSFDSKCSPSKPQIQDQPAIHTIPSTSSFTRQYFDYLGEYASNPLQQFEMSISSPPCSYPAENKDFQEPHLKVEDQSKSIKNDQTIEGIQVKSCENDVNMTLNISPHTSFSSNNSISAHSSDAQTQCIPLYINTNTSGWDYSSISSLCTDYDSATSATLLKNEPAYHHVPQEVIQDNRLSSVYPSTALMEVAQVAKVIRRAPVKEMKLRRKEKSSLASIKNSHKISVLPADKLVTDYANEKND</sequence>
<evidence type="ECO:0000256" key="1">
    <source>
        <dbReference type="SAM" id="MobiDB-lite"/>
    </source>
</evidence>
<comment type="caution">
    <text evidence="2">The sequence shown here is derived from an EMBL/GenBank/DDBJ whole genome shotgun (WGS) entry which is preliminary data.</text>
</comment>
<feature type="compositionally biased region" description="Polar residues" evidence="1">
    <location>
        <begin position="243"/>
        <end position="261"/>
    </location>
</feature>
<dbReference type="Proteomes" id="UP000030854">
    <property type="component" value="Unassembled WGS sequence"/>
</dbReference>
<accession>A0A0B1P622</accession>
<feature type="region of interest" description="Disordered" evidence="1">
    <location>
        <begin position="236"/>
        <end position="267"/>
    </location>
</feature>
<reference evidence="2 3" key="1">
    <citation type="journal article" date="2014" name="BMC Genomics">
        <title>Adaptive genomic structural variation in the grape powdery mildew pathogen, Erysiphe necator.</title>
        <authorList>
            <person name="Jones L."/>
            <person name="Riaz S."/>
            <person name="Morales-Cruz A."/>
            <person name="Amrine K.C."/>
            <person name="McGuire B."/>
            <person name="Gubler W.D."/>
            <person name="Walker M.A."/>
            <person name="Cantu D."/>
        </authorList>
    </citation>
    <scope>NUCLEOTIDE SEQUENCE [LARGE SCALE GENOMIC DNA]</scope>
    <source>
        <strain evidence="3">c</strain>
    </source>
</reference>
<dbReference type="AlphaFoldDB" id="A0A0B1P622"/>
<dbReference type="HOGENOM" id="CLU_451432_0_0_1"/>
<organism evidence="2 3">
    <name type="scientific">Uncinula necator</name>
    <name type="common">Grape powdery mildew</name>
    <dbReference type="NCBI Taxonomy" id="52586"/>
    <lineage>
        <taxon>Eukaryota</taxon>
        <taxon>Fungi</taxon>
        <taxon>Dikarya</taxon>
        <taxon>Ascomycota</taxon>
        <taxon>Pezizomycotina</taxon>
        <taxon>Leotiomycetes</taxon>
        <taxon>Erysiphales</taxon>
        <taxon>Erysiphaceae</taxon>
        <taxon>Erysiphe</taxon>
    </lineage>
</organism>
<feature type="region of interest" description="Disordered" evidence="1">
    <location>
        <begin position="301"/>
        <end position="326"/>
    </location>
</feature>